<evidence type="ECO:0000313" key="2">
    <source>
        <dbReference type="EMBL" id="XBX81928.1"/>
    </source>
</evidence>
<dbReference type="AlphaFoldDB" id="A0AAU7W4Y9"/>
<feature type="compositionally biased region" description="Pro residues" evidence="1">
    <location>
        <begin position="115"/>
        <end position="134"/>
    </location>
</feature>
<gene>
    <name evidence="2" type="ORF">ABIQ69_15105</name>
</gene>
<sequence length="134" mass="15151">MESDRWDSDVVRAMQGRSNFSIVFSESQTAASLWDYGEDRLADRALTMTVDELRAIRRIAATYHAASYPLPIEGRRITLNHVVAFAAVAFFEGRLRPLAQTRRRPQKARPERFTPVPPAFEPPESPSLPEPAEP</sequence>
<reference evidence="2" key="1">
    <citation type="submission" date="2024-05" db="EMBL/GenBank/DDBJ databases">
        <authorList>
            <person name="Yu L."/>
        </authorList>
    </citation>
    <scope>NUCLEOTIDE SEQUENCE</scope>
    <source>
        <strain evidence="2">G08B096</strain>
    </source>
</reference>
<proteinExistence type="predicted"/>
<name>A0AAU7W4Y9_9MICO</name>
<dbReference type="EMBL" id="CP158374">
    <property type="protein sequence ID" value="XBX81928.1"/>
    <property type="molecule type" value="Genomic_DNA"/>
</dbReference>
<protein>
    <submittedName>
        <fullName evidence="2">Uncharacterized protein</fullName>
    </submittedName>
</protein>
<feature type="region of interest" description="Disordered" evidence="1">
    <location>
        <begin position="99"/>
        <end position="134"/>
    </location>
</feature>
<dbReference type="RefSeq" id="WP_350347950.1">
    <property type="nucleotide sequence ID" value="NZ_CP158374.1"/>
</dbReference>
<evidence type="ECO:0000256" key="1">
    <source>
        <dbReference type="SAM" id="MobiDB-lite"/>
    </source>
</evidence>
<accession>A0AAU7W4Y9</accession>
<organism evidence="2">
    <name type="scientific">Agromyces sp. G08B096</name>
    <dbReference type="NCBI Taxonomy" id="3156399"/>
    <lineage>
        <taxon>Bacteria</taxon>
        <taxon>Bacillati</taxon>
        <taxon>Actinomycetota</taxon>
        <taxon>Actinomycetes</taxon>
        <taxon>Micrococcales</taxon>
        <taxon>Microbacteriaceae</taxon>
        <taxon>Agromyces</taxon>
    </lineage>
</organism>